<dbReference type="Proteomes" id="UP000464480">
    <property type="component" value="Chromosome"/>
</dbReference>
<evidence type="ECO:0000259" key="3">
    <source>
        <dbReference type="PROSITE" id="PS51462"/>
    </source>
</evidence>
<dbReference type="PANTHER" id="PTHR43046">
    <property type="entry name" value="GDP-MANNOSE MANNOSYL HYDROLASE"/>
    <property type="match status" value="1"/>
</dbReference>
<proteinExistence type="predicted"/>
<protein>
    <submittedName>
        <fullName evidence="4">NUDIX domain-containing protein</fullName>
    </submittedName>
</protein>
<dbReference type="Gene3D" id="3.90.79.10">
    <property type="entry name" value="Nucleoside Triphosphate Pyrophosphohydrolase"/>
    <property type="match status" value="1"/>
</dbReference>
<dbReference type="InterPro" id="IPR000086">
    <property type="entry name" value="NUDIX_hydrolase_dom"/>
</dbReference>
<dbReference type="AlphaFoldDB" id="A0A6I6XND9"/>
<dbReference type="PANTHER" id="PTHR43046:SF14">
    <property type="entry name" value="MUTT_NUDIX FAMILY PROTEIN"/>
    <property type="match status" value="1"/>
</dbReference>
<dbReference type="PROSITE" id="PS51462">
    <property type="entry name" value="NUDIX"/>
    <property type="match status" value="1"/>
</dbReference>
<dbReference type="SUPFAM" id="SSF55811">
    <property type="entry name" value="Nudix"/>
    <property type="match status" value="1"/>
</dbReference>
<gene>
    <name evidence="4" type="ORF">C2H86_14045</name>
</gene>
<accession>A0A6I6XND9</accession>
<dbReference type="RefSeq" id="WP_159410791.1">
    <property type="nucleotide sequence ID" value="NZ_CP026115.2"/>
</dbReference>
<evidence type="ECO:0000313" key="4">
    <source>
        <dbReference type="EMBL" id="QHG65459.1"/>
    </source>
</evidence>
<sequence length="130" mass="14486">MWDEKERKVKTRATIICLQSGKILLVRKKAGKWHFPGGTIEFHETPSMAAERELREETSIKGHGLLSLCTLRVGSTLHYIFTTQLDDGEKPLASNEIVACKWVLREKLLSTDLKASAAALLSRQLPALSA</sequence>
<dbReference type="InterPro" id="IPR015797">
    <property type="entry name" value="NUDIX_hydrolase-like_dom_sf"/>
</dbReference>
<feature type="domain" description="Nudix hydrolase" evidence="3">
    <location>
        <begin position="7"/>
        <end position="126"/>
    </location>
</feature>
<dbReference type="EMBL" id="CP026115">
    <property type="protein sequence ID" value="QHG65459.1"/>
    <property type="molecule type" value="Genomic_DNA"/>
</dbReference>
<dbReference type="Pfam" id="PF00293">
    <property type="entry name" value="NUDIX"/>
    <property type="match status" value="1"/>
</dbReference>
<evidence type="ECO:0000256" key="2">
    <source>
        <dbReference type="ARBA" id="ARBA00022801"/>
    </source>
</evidence>
<organism evidence="4 5">
    <name type="scientific">Pseudomonas putida</name>
    <name type="common">Arthrobacter siderocapsulatus</name>
    <dbReference type="NCBI Taxonomy" id="303"/>
    <lineage>
        <taxon>Bacteria</taxon>
        <taxon>Pseudomonadati</taxon>
        <taxon>Pseudomonadota</taxon>
        <taxon>Gammaproteobacteria</taxon>
        <taxon>Pseudomonadales</taxon>
        <taxon>Pseudomonadaceae</taxon>
        <taxon>Pseudomonas</taxon>
    </lineage>
</organism>
<evidence type="ECO:0000313" key="5">
    <source>
        <dbReference type="Proteomes" id="UP000464480"/>
    </source>
</evidence>
<comment type="cofactor">
    <cofactor evidence="1">
        <name>Mg(2+)</name>
        <dbReference type="ChEBI" id="CHEBI:18420"/>
    </cofactor>
</comment>
<name>A0A6I6XND9_PSEPU</name>
<dbReference type="GO" id="GO:0016787">
    <property type="term" value="F:hydrolase activity"/>
    <property type="evidence" value="ECO:0007669"/>
    <property type="project" value="UniProtKB-KW"/>
</dbReference>
<evidence type="ECO:0000256" key="1">
    <source>
        <dbReference type="ARBA" id="ARBA00001946"/>
    </source>
</evidence>
<keyword evidence="2" id="KW-0378">Hydrolase</keyword>
<reference evidence="4 5" key="1">
    <citation type="submission" date="2020-02" db="EMBL/GenBank/DDBJ databases">
        <title>Pseudomonas Putida W5 Complete Genome Assembly.</title>
        <authorList>
            <person name="Yuan Z.-C."/>
            <person name="Shaw G.A."/>
            <person name="Cusano A.D."/>
            <person name="Caddey B.J."/>
            <person name="Weselowski B.J."/>
        </authorList>
    </citation>
    <scope>NUCLEOTIDE SEQUENCE [LARGE SCALE GENOMIC DNA]</scope>
    <source>
        <strain evidence="4 5">W5</strain>
    </source>
</reference>